<evidence type="ECO:0000256" key="6">
    <source>
        <dbReference type="ARBA" id="ARBA00023002"/>
    </source>
</evidence>
<feature type="region of interest" description="Disordered" evidence="10">
    <location>
        <begin position="260"/>
        <end position="279"/>
    </location>
</feature>
<evidence type="ECO:0000256" key="10">
    <source>
        <dbReference type="SAM" id="MobiDB-lite"/>
    </source>
</evidence>
<evidence type="ECO:0000256" key="5">
    <source>
        <dbReference type="ARBA" id="ARBA00022694"/>
    </source>
</evidence>
<dbReference type="InterPro" id="IPR018517">
    <property type="entry name" value="tRNA_hU_synthase_CS"/>
</dbReference>
<dbReference type="AlphaFoldDB" id="A0AAN6WEI9"/>
<evidence type="ECO:0000256" key="9">
    <source>
        <dbReference type="ARBA" id="ARBA00049447"/>
    </source>
</evidence>
<gene>
    <name evidence="12" type="ORF">QBC36DRAFT_233828</name>
</gene>
<evidence type="ECO:0000256" key="2">
    <source>
        <dbReference type="ARBA" id="ARBA00022630"/>
    </source>
</evidence>
<keyword evidence="4" id="KW-0507">mRNA processing</keyword>
<name>A0AAN6WEI9_9PEZI</name>
<feature type="compositionally biased region" description="Low complexity" evidence="10">
    <location>
        <begin position="260"/>
        <end position="278"/>
    </location>
</feature>
<dbReference type="InterPro" id="IPR013785">
    <property type="entry name" value="Aldolase_TIM"/>
</dbReference>
<comment type="catalytic activity">
    <reaction evidence="8">
        <text>a 5,6-dihydrouridine in mRNA + NAD(+) = a uridine in mRNA + NADH + H(+)</text>
        <dbReference type="Rhea" id="RHEA:69851"/>
        <dbReference type="Rhea" id="RHEA-COMP:14658"/>
        <dbReference type="Rhea" id="RHEA-COMP:17789"/>
        <dbReference type="ChEBI" id="CHEBI:15378"/>
        <dbReference type="ChEBI" id="CHEBI:57540"/>
        <dbReference type="ChEBI" id="CHEBI:57945"/>
        <dbReference type="ChEBI" id="CHEBI:65315"/>
        <dbReference type="ChEBI" id="CHEBI:74443"/>
    </reaction>
    <physiologicalReaction direction="right-to-left" evidence="8">
        <dbReference type="Rhea" id="RHEA:69853"/>
    </physiologicalReaction>
</comment>
<dbReference type="PANTHER" id="PTHR11082:SF31">
    <property type="entry name" value="TRNA-DIHYDROURIDINE(20A_20B) SYNTHASE [NAD(P)+]-LIKE"/>
    <property type="match status" value="1"/>
</dbReference>
<protein>
    <submittedName>
        <fullName evidence="12">tRNA-dihydrouridine synthase</fullName>
    </submittedName>
</protein>
<evidence type="ECO:0000256" key="4">
    <source>
        <dbReference type="ARBA" id="ARBA00022664"/>
    </source>
</evidence>
<dbReference type="PANTHER" id="PTHR11082">
    <property type="entry name" value="TRNA-DIHYDROURIDINE SYNTHASE"/>
    <property type="match status" value="1"/>
</dbReference>
<dbReference type="PROSITE" id="PS01136">
    <property type="entry name" value="UPF0034"/>
    <property type="match status" value="1"/>
</dbReference>
<comment type="caution">
    <text evidence="12">The sequence shown here is derived from an EMBL/GenBank/DDBJ whole genome shotgun (WGS) entry which is preliminary data.</text>
</comment>
<evidence type="ECO:0000256" key="7">
    <source>
        <dbReference type="ARBA" id="ARBA00045934"/>
    </source>
</evidence>
<organism evidence="12 13">
    <name type="scientific">Triangularia setosa</name>
    <dbReference type="NCBI Taxonomy" id="2587417"/>
    <lineage>
        <taxon>Eukaryota</taxon>
        <taxon>Fungi</taxon>
        <taxon>Dikarya</taxon>
        <taxon>Ascomycota</taxon>
        <taxon>Pezizomycotina</taxon>
        <taxon>Sordariomycetes</taxon>
        <taxon>Sordariomycetidae</taxon>
        <taxon>Sordariales</taxon>
        <taxon>Podosporaceae</taxon>
        <taxon>Triangularia</taxon>
    </lineage>
</organism>
<dbReference type="CDD" id="cd02801">
    <property type="entry name" value="DUS_like_FMN"/>
    <property type="match status" value="1"/>
</dbReference>
<comment type="cofactor">
    <cofactor evidence="1">
        <name>FMN</name>
        <dbReference type="ChEBI" id="CHEBI:58210"/>
    </cofactor>
</comment>
<reference evidence="12" key="2">
    <citation type="submission" date="2023-05" db="EMBL/GenBank/DDBJ databases">
        <authorList>
            <consortium name="Lawrence Berkeley National Laboratory"/>
            <person name="Steindorff A."/>
            <person name="Hensen N."/>
            <person name="Bonometti L."/>
            <person name="Westerberg I."/>
            <person name="Brannstrom I.O."/>
            <person name="Guillou S."/>
            <person name="Cros-Aarteil S."/>
            <person name="Calhoun S."/>
            <person name="Haridas S."/>
            <person name="Kuo A."/>
            <person name="Mondo S."/>
            <person name="Pangilinan J."/>
            <person name="Riley R."/>
            <person name="Labutti K."/>
            <person name="Andreopoulos B."/>
            <person name="Lipzen A."/>
            <person name="Chen C."/>
            <person name="Yanf M."/>
            <person name="Daum C."/>
            <person name="Ng V."/>
            <person name="Clum A."/>
            <person name="Ohm R."/>
            <person name="Martin F."/>
            <person name="Silar P."/>
            <person name="Natvig D."/>
            <person name="Lalanne C."/>
            <person name="Gautier V."/>
            <person name="Ament-Velasquez S.L."/>
            <person name="Kruys A."/>
            <person name="Hutchinson M.I."/>
            <person name="Powell A.J."/>
            <person name="Barry K."/>
            <person name="Miller A.N."/>
            <person name="Grigoriev I.V."/>
            <person name="Debuchy R."/>
            <person name="Gladieux P."/>
            <person name="Thoren M.H."/>
            <person name="Johannesson H."/>
        </authorList>
    </citation>
    <scope>NUCLEOTIDE SEQUENCE</scope>
    <source>
        <strain evidence="12">CBS 892.96</strain>
    </source>
</reference>
<keyword evidence="6" id="KW-0560">Oxidoreductase</keyword>
<keyword evidence="2" id="KW-0285">Flavoprotein</keyword>
<evidence type="ECO:0000256" key="3">
    <source>
        <dbReference type="ARBA" id="ARBA00022643"/>
    </source>
</evidence>
<evidence type="ECO:0000256" key="8">
    <source>
        <dbReference type="ARBA" id="ARBA00048342"/>
    </source>
</evidence>
<dbReference type="Gene3D" id="3.20.20.70">
    <property type="entry name" value="Aldolase class I"/>
    <property type="match status" value="1"/>
</dbReference>
<keyword evidence="5" id="KW-0819">tRNA processing</keyword>
<dbReference type="GO" id="GO:0050660">
    <property type="term" value="F:flavin adenine dinucleotide binding"/>
    <property type="evidence" value="ECO:0007669"/>
    <property type="project" value="InterPro"/>
</dbReference>
<evidence type="ECO:0000313" key="12">
    <source>
        <dbReference type="EMBL" id="KAK4178652.1"/>
    </source>
</evidence>
<dbReference type="SUPFAM" id="SSF51395">
    <property type="entry name" value="FMN-linked oxidoreductases"/>
    <property type="match status" value="1"/>
</dbReference>
<dbReference type="EMBL" id="MU866133">
    <property type="protein sequence ID" value="KAK4178652.1"/>
    <property type="molecule type" value="Genomic_DNA"/>
</dbReference>
<evidence type="ECO:0000259" key="11">
    <source>
        <dbReference type="Pfam" id="PF01207"/>
    </source>
</evidence>
<dbReference type="GO" id="GO:0006397">
    <property type="term" value="P:mRNA processing"/>
    <property type="evidence" value="ECO:0007669"/>
    <property type="project" value="UniProtKB-KW"/>
</dbReference>
<dbReference type="InterPro" id="IPR035587">
    <property type="entry name" value="DUS-like_FMN-bd"/>
</dbReference>
<dbReference type="Pfam" id="PF01207">
    <property type="entry name" value="Dus"/>
    <property type="match status" value="1"/>
</dbReference>
<keyword evidence="13" id="KW-1185">Reference proteome</keyword>
<dbReference type="Proteomes" id="UP001302321">
    <property type="component" value="Unassembled WGS sequence"/>
</dbReference>
<sequence length="391" mass="43196">MARPSNQESIHPLKLFDIAKNEKRLLYTSAPMVRYSKLAFRQTVHHYGTDLCWTPMILAKEFNRNKFARDSDFTISTAGPQPPTIVQFGANVPQELARASSLVAPFASGVDLNCGCPQSWACSSTLGAALMEKRELVRDMVIETRERLQQDGWDVGLEKDMNNPKGRSVSIKIRVHKDLRKTIDFITTLLAPCPTTSSRPVDFLTIHPRTRQTPSSAPINVEALSILTSTFGDQVPILLSGDVFTLDSLPFTSPIHTFTSSSSSSSSSSSPSQQQAPSDITALVQHDIPKLSGLMSARALLANPALFSGRNSCPWEAVEFFLNKTIKAPMPFKLVLHHISEMCSPGMGPDPRDRSALLNKQERAELMRCGDMIELIDFLEEKKPGGLERTI</sequence>
<accession>A0AAN6WEI9</accession>
<comment type="function">
    <text evidence="7">Catalyzes the synthesis of dihydrouridine, a modified base found in the D-loop of most tRNAs. Specifically modifies U47 in cytoplasmic tRNAs. Catalyzes the synthesis of dihydrouridine in some mRNAs, thereby affecting their translation.</text>
</comment>
<dbReference type="GO" id="GO:0017150">
    <property type="term" value="F:tRNA dihydrouridine synthase activity"/>
    <property type="evidence" value="ECO:0007669"/>
    <property type="project" value="InterPro"/>
</dbReference>
<evidence type="ECO:0000313" key="13">
    <source>
        <dbReference type="Proteomes" id="UP001302321"/>
    </source>
</evidence>
<feature type="domain" description="DUS-like FMN-binding" evidence="11">
    <location>
        <begin position="30"/>
        <end position="248"/>
    </location>
</feature>
<evidence type="ECO:0000256" key="1">
    <source>
        <dbReference type="ARBA" id="ARBA00001917"/>
    </source>
</evidence>
<reference evidence="12" key="1">
    <citation type="journal article" date="2023" name="Mol. Phylogenet. Evol.">
        <title>Genome-scale phylogeny and comparative genomics of the fungal order Sordariales.</title>
        <authorList>
            <person name="Hensen N."/>
            <person name="Bonometti L."/>
            <person name="Westerberg I."/>
            <person name="Brannstrom I.O."/>
            <person name="Guillou S."/>
            <person name="Cros-Aarteil S."/>
            <person name="Calhoun S."/>
            <person name="Haridas S."/>
            <person name="Kuo A."/>
            <person name="Mondo S."/>
            <person name="Pangilinan J."/>
            <person name="Riley R."/>
            <person name="LaButti K."/>
            <person name="Andreopoulos B."/>
            <person name="Lipzen A."/>
            <person name="Chen C."/>
            <person name="Yan M."/>
            <person name="Daum C."/>
            <person name="Ng V."/>
            <person name="Clum A."/>
            <person name="Steindorff A."/>
            <person name="Ohm R.A."/>
            <person name="Martin F."/>
            <person name="Silar P."/>
            <person name="Natvig D.O."/>
            <person name="Lalanne C."/>
            <person name="Gautier V."/>
            <person name="Ament-Velasquez S.L."/>
            <person name="Kruys A."/>
            <person name="Hutchinson M.I."/>
            <person name="Powell A.J."/>
            <person name="Barry K."/>
            <person name="Miller A.N."/>
            <person name="Grigoriev I.V."/>
            <person name="Debuchy R."/>
            <person name="Gladieux P."/>
            <person name="Hiltunen Thoren M."/>
            <person name="Johannesson H."/>
        </authorList>
    </citation>
    <scope>NUCLEOTIDE SEQUENCE</scope>
    <source>
        <strain evidence="12">CBS 892.96</strain>
    </source>
</reference>
<comment type="catalytic activity">
    <reaction evidence="9">
        <text>a 5,6-dihydrouridine in mRNA + NADP(+) = a uridine in mRNA + NADPH + H(+)</text>
        <dbReference type="Rhea" id="RHEA:69855"/>
        <dbReference type="Rhea" id="RHEA-COMP:14658"/>
        <dbReference type="Rhea" id="RHEA-COMP:17789"/>
        <dbReference type="ChEBI" id="CHEBI:15378"/>
        <dbReference type="ChEBI" id="CHEBI:57783"/>
        <dbReference type="ChEBI" id="CHEBI:58349"/>
        <dbReference type="ChEBI" id="CHEBI:65315"/>
        <dbReference type="ChEBI" id="CHEBI:74443"/>
    </reaction>
    <physiologicalReaction direction="right-to-left" evidence="9">
        <dbReference type="Rhea" id="RHEA:69857"/>
    </physiologicalReaction>
</comment>
<keyword evidence="3" id="KW-0288">FMN</keyword>
<proteinExistence type="predicted"/>